<dbReference type="PROSITE" id="PS50883">
    <property type="entry name" value="EAL"/>
    <property type="match status" value="1"/>
</dbReference>
<comment type="caution">
    <text evidence="2">The sequence shown here is derived from an EMBL/GenBank/DDBJ whole genome shotgun (WGS) entry which is preliminary data.</text>
</comment>
<dbReference type="Pfam" id="PF13185">
    <property type="entry name" value="GAF_2"/>
    <property type="match status" value="1"/>
</dbReference>
<dbReference type="PANTHER" id="PTHR33121">
    <property type="entry name" value="CYCLIC DI-GMP PHOSPHODIESTERASE PDEF"/>
    <property type="match status" value="1"/>
</dbReference>
<dbReference type="SUPFAM" id="SSF55781">
    <property type="entry name" value="GAF domain-like"/>
    <property type="match status" value="1"/>
</dbReference>
<organism evidence="2 3">
    <name type="scientific">Gaiella occulta</name>
    <dbReference type="NCBI Taxonomy" id="1002870"/>
    <lineage>
        <taxon>Bacteria</taxon>
        <taxon>Bacillati</taxon>
        <taxon>Actinomycetota</taxon>
        <taxon>Thermoleophilia</taxon>
        <taxon>Gaiellales</taxon>
        <taxon>Gaiellaceae</taxon>
        <taxon>Gaiella</taxon>
    </lineage>
</organism>
<dbReference type="InterPro" id="IPR029016">
    <property type="entry name" value="GAF-like_dom_sf"/>
</dbReference>
<dbReference type="AlphaFoldDB" id="A0A7M2Z041"/>
<name>A0A7M2Z041_9ACTN</name>
<dbReference type="InterPro" id="IPR050706">
    <property type="entry name" value="Cyclic-di-GMP_PDE-like"/>
</dbReference>
<evidence type="ECO:0000313" key="2">
    <source>
        <dbReference type="EMBL" id="RDI75161.1"/>
    </source>
</evidence>
<dbReference type="CDD" id="cd01948">
    <property type="entry name" value="EAL"/>
    <property type="match status" value="1"/>
</dbReference>
<dbReference type="GO" id="GO:0071111">
    <property type="term" value="F:cyclic-guanylate-specific phosphodiesterase activity"/>
    <property type="evidence" value="ECO:0007669"/>
    <property type="project" value="InterPro"/>
</dbReference>
<dbReference type="InterPro" id="IPR003018">
    <property type="entry name" value="GAF"/>
</dbReference>
<protein>
    <submittedName>
        <fullName evidence="2">EAL domain</fullName>
    </submittedName>
</protein>
<dbReference type="Pfam" id="PF00563">
    <property type="entry name" value="EAL"/>
    <property type="match status" value="1"/>
</dbReference>
<dbReference type="InterPro" id="IPR001633">
    <property type="entry name" value="EAL_dom"/>
</dbReference>
<accession>A0A7M2Z041</accession>
<evidence type="ECO:0000259" key="1">
    <source>
        <dbReference type="PROSITE" id="PS50883"/>
    </source>
</evidence>
<sequence length="441" mass="46661">MVVMRRVVDQALLLIPTAEGAVVELERSGILTYVCGAGSLAAHTGTRLRAEASLSGLAIRAGETLRCDDSESDDRVDREACRRVGAISMICVPLRRGTEAVGVLKVVASRPRVFGDGEVSTLRDLAEFVTAAISAASDIAHAAGGLVMDGSDRRDRSAGSDLDVGRASHLTPHGKAGVSEFVANVLQPGIVESLETRQRIEQVLATSAFTIVCQPIVDLRSGELAGVEALARFRGPPEQPPDAWFDEAERVGLGIELELAAVGEALTLLDQLPEQAYLAVNVGHKTVAAPELGTLLDSAGAHRVVLELTEHVEVEDYRRLGDVLAGIRTRGTRLAIDDSGSGYSGLTRIVNLAPDLIKLDRVMTRGIDLDPVRRALAGALVTFASDTGASVIAEGIETEDELSTVETLGIRYGQGYFLGRPSPVTSVPRVFPRAVPSKAVP</sequence>
<reference evidence="3" key="2">
    <citation type="journal article" date="2019" name="MicrobiologyOpen">
        <title>High-quality draft genome sequence of Gaiella occulta isolated from a 150 meter deep mineral water borehole and comparison with the genome sequences of other deep-branching lineages of the phylum Actinobacteria.</title>
        <authorList>
            <person name="Severino R."/>
            <person name="Froufe H.J.C."/>
            <person name="Barroso C."/>
            <person name="Albuquerque L."/>
            <person name="Lobo-da-Cunha A."/>
            <person name="da Costa M.S."/>
            <person name="Egas C."/>
        </authorList>
    </citation>
    <scope>NUCLEOTIDE SEQUENCE [LARGE SCALE GENOMIC DNA]</scope>
    <source>
        <strain evidence="3">F2-233</strain>
    </source>
</reference>
<dbReference type="SUPFAM" id="SSF141868">
    <property type="entry name" value="EAL domain-like"/>
    <property type="match status" value="1"/>
</dbReference>
<dbReference type="Proteomes" id="UP000254134">
    <property type="component" value="Unassembled WGS sequence"/>
</dbReference>
<proteinExistence type="predicted"/>
<reference evidence="2 3" key="1">
    <citation type="submission" date="2018-07" db="EMBL/GenBank/DDBJ databases">
        <title>High-quality-draft genome sequence of Gaiella occulta.</title>
        <authorList>
            <person name="Severino R."/>
            <person name="Froufe H.J.C."/>
            <person name="Rainey F.A."/>
            <person name="Barroso C."/>
            <person name="Albuquerque L."/>
            <person name="Lobo-Da-Cunha A."/>
            <person name="Da Costa M.S."/>
            <person name="Egas C."/>
        </authorList>
    </citation>
    <scope>NUCLEOTIDE SEQUENCE [LARGE SCALE GENOMIC DNA]</scope>
    <source>
        <strain evidence="2 3">F2-233</strain>
    </source>
</reference>
<gene>
    <name evidence="2" type="ORF">Gocc_0959</name>
</gene>
<evidence type="ECO:0000313" key="3">
    <source>
        <dbReference type="Proteomes" id="UP000254134"/>
    </source>
</evidence>
<dbReference type="EMBL" id="QQZY01000002">
    <property type="protein sequence ID" value="RDI75161.1"/>
    <property type="molecule type" value="Genomic_DNA"/>
</dbReference>
<dbReference type="InterPro" id="IPR035919">
    <property type="entry name" value="EAL_sf"/>
</dbReference>
<keyword evidence="3" id="KW-1185">Reference proteome</keyword>
<dbReference type="PANTHER" id="PTHR33121:SF76">
    <property type="entry name" value="SIGNALING PROTEIN"/>
    <property type="match status" value="1"/>
</dbReference>
<dbReference type="SMART" id="SM00065">
    <property type="entry name" value="GAF"/>
    <property type="match status" value="1"/>
</dbReference>
<dbReference type="Gene3D" id="3.20.20.450">
    <property type="entry name" value="EAL domain"/>
    <property type="match status" value="1"/>
</dbReference>
<dbReference type="SMART" id="SM00052">
    <property type="entry name" value="EAL"/>
    <property type="match status" value="1"/>
</dbReference>
<feature type="domain" description="EAL" evidence="1">
    <location>
        <begin position="193"/>
        <end position="435"/>
    </location>
</feature>
<dbReference type="Gene3D" id="3.30.450.40">
    <property type="match status" value="1"/>
</dbReference>